<evidence type="ECO:0000256" key="1">
    <source>
        <dbReference type="SAM" id="Coils"/>
    </source>
</evidence>
<organism evidence="3 4">
    <name type="scientific">Candidatus Woesebacteria bacterium GW2011_GWA1_45_8</name>
    <dbReference type="NCBI Taxonomy" id="1618559"/>
    <lineage>
        <taxon>Bacteria</taxon>
        <taxon>Candidatus Woeseibacteriota</taxon>
    </lineage>
</organism>
<evidence type="ECO:0000256" key="2">
    <source>
        <dbReference type="SAM" id="Phobius"/>
    </source>
</evidence>
<dbReference type="AlphaFoldDB" id="A0A0G1MVB7"/>
<keyword evidence="2" id="KW-0812">Transmembrane</keyword>
<feature type="coiled-coil region" evidence="1">
    <location>
        <begin position="57"/>
        <end position="101"/>
    </location>
</feature>
<dbReference type="Gene3D" id="3.30.70.60">
    <property type="match status" value="1"/>
</dbReference>
<dbReference type="Proteomes" id="UP000034653">
    <property type="component" value="Unassembled WGS sequence"/>
</dbReference>
<keyword evidence="2" id="KW-1133">Transmembrane helix</keyword>
<name>A0A0G1MVB7_9BACT</name>
<keyword evidence="2" id="KW-0472">Membrane</keyword>
<accession>A0A0G1MVB7</accession>
<proteinExistence type="predicted"/>
<dbReference type="EMBL" id="LCLG01000003">
    <property type="protein sequence ID" value="KKU12261.1"/>
    <property type="molecule type" value="Genomic_DNA"/>
</dbReference>
<comment type="caution">
    <text evidence="3">The sequence shown here is derived from an EMBL/GenBank/DDBJ whole genome shotgun (WGS) entry which is preliminary data.</text>
</comment>
<evidence type="ECO:0000313" key="3">
    <source>
        <dbReference type="EMBL" id="KKU12261.1"/>
    </source>
</evidence>
<keyword evidence="1" id="KW-0175">Coiled coil</keyword>
<evidence type="ECO:0000313" key="4">
    <source>
        <dbReference type="Proteomes" id="UP000034653"/>
    </source>
</evidence>
<dbReference type="InterPro" id="IPR034756">
    <property type="entry name" value="T2SSM_b"/>
</dbReference>
<protein>
    <submittedName>
        <fullName evidence="3">Uncharacterized protein</fullName>
    </submittedName>
</protein>
<dbReference type="InterPro" id="IPR014717">
    <property type="entry name" value="Transl_elong_EF1B/ribsomal_bS6"/>
</dbReference>
<sequence length="223" mass="24229">MAPAWRNSYLRYKTYFLNISSQYSKREDVRAYLELLLSLATVSIFAIFAIRPTLITIAQLFKEIEAKKATVAQLDQKINDLSSAQKIYDEEKNNIALLEIAVPKNPNPDSLVLQMEGAIGQNNVEVLAINVGGATLLGTPKEAATTKTAPLPEGASSLGLSLSLSSDYPALASLISDLERLRRPVKIDNLNISSSVTAEGQELILVVNGRTPYLRDEVVAGAP</sequence>
<gene>
    <name evidence="3" type="ORF">UX19_C0003G0016</name>
</gene>
<feature type="transmembrane region" description="Helical" evidence="2">
    <location>
        <begin position="31"/>
        <end position="50"/>
    </location>
</feature>
<dbReference type="Pfam" id="PF10741">
    <property type="entry name" value="T2SSM_b"/>
    <property type="match status" value="1"/>
</dbReference>
<reference evidence="3 4" key="1">
    <citation type="journal article" date="2015" name="Nature">
        <title>rRNA introns, odd ribosomes, and small enigmatic genomes across a large radiation of phyla.</title>
        <authorList>
            <person name="Brown C.T."/>
            <person name="Hug L.A."/>
            <person name="Thomas B.C."/>
            <person name="Sharon I."/>
            <person name="Castelle C.J."/>
            <person name="Singh A."/>
            <person name="Wilkins M.J."/>
            <person name="Williams K.H."/>
            <person name="Banfield J.F."/>
        </authorList>
    </citation>
    <scope>NUCLEOTIDE SEQUENCE [LARGE SCALE GENOMIC DNA]</scope>
</reference>